<evidence type="ECO:0000313" key="8">
    <source>
        <dbReference type="Proteomes" id="UP001326715"/>
    </source>
</evidence>
<evidence type="ECO:0000256" key="3">
    <source>
        <dbReference type="ARBA" id="ARBA00023163"/>
    </source>
</evidence>
<accession>A0A1K1M2A5</accession>
<evidence type="ECO:0000256" key="2">
    <source>
        <dbReference type="ARBA" id="ARBA00023125"/>
    </source>
</evidence>
<keyword evidence="8" id="KW-1185">Reference proteome</keyword>
<dbReference type="InterPro" id="IPR009057">
    <property type="entry name" value="Homeodomain-like_sf"/>
</dbReference>
<dbReference type="Gene3D" id="2.60.120.280">
    <property type="entry name" value="Regulatory protein AraC"/>
    <property type="match status" value="1"/>
</dbReference>
<dbReference type="AlphaFoldDB" id="A0A1K1M2A5"/>
<reference evidence="5 7" key="1">
    <citation type="submission" date="2016-11" db="EMBL/GenBank/DDBJ databases">
        <authorList>
            <person name="Jaros S."/>
            <person name="Januszkiewicz K."/>
            <person name="Wedrychowicz H."/>
        </authorList>
    </citation>
    <scope>NUCLEOTIDE SEQUENCE [LARGE SCALE GENOMIC DNA]</scope>
    <source>
        <strain evidence="5 7">DSM 784</strain>
    </source>
</reference>
<keyword evidence="2 5" id="KW-0238">DNA-binding</keyword>
<protein>
    <submittedName>
        <fullName evidence="6">AraC family transcriptional regulator</fullName>
    </submittedName>
    <submittedName>
        <fullName evidence="5">AraC-type DNA-binding protein</fullName>
    </submittedName>
</protein>
<dbReference type="PANTHER" id="PTHR43280">
    <property type="entry name" value="ARAC-FAMILY TRANSCRIPTIONAL REGULATOR"/>
    <property type="match status" value="1"/>
</dbReference>
<dbReference type="PANTHER" id="PTHR43280:SF32">
    <property type="entry name" value="TRANSCRIPTIONAL REGULATORY PROTEIN"/>
    <property type="match status" value="1"/>
</dbReference>
<dbReference type="RefSeq" id="WP_072356913.1">
    <property type="nucleotide sequence ID" value="NZ_CP139972.1"/>
</dbReference>
<dbReference type="SUPFAM" id="SSF46689">
    <property type="entry name" value="Homeodomain-like"/>
    <property type="match status" value="1"/>
</dbReference>
<dbReference type="Gene3D" id="1.10.10.60">
    <property type="entry name" value="Homeodomain-like"/>
    <property type="match status" value="1"/>
</dbReference>
<dbReference type="STRING" id="1004.SAMN05661012_00386"/>
<dbReference type="Pfam" id="PF12833">
    <property type="entry name" value="HTH_18"/>
    <property type="match status" value="1"/>
</dbReference>
<keyword evidence="1" id="KW-0805">Transcription regulation</keyword>
<evidence type="ECO:0000313" key="5">
    <source>
        <dbReference type="EMBL" id="SFW17215.1"/>
    </source>
</evidence>
<gene>
    <name evidence="5" type="ORF">SAMN05661012_00386</name>
    <name evidence="6" type="ORF">SR876_32670</name>
</gene>
<dbReference type="GO" id="GO:0043565">
    <property type="term" value="F:sequence-specific DNA binding"/>
    <property type="evidence" value="ECO:0007669"/>
    <property type="project" value="InterPro"/>
</dbReference>
<name>A0A1K1M2A5_9BACT</name>
<dbReference type="SUPFAM" id="SSF51215">
    <property type="entry name" value="Regulatory protein AraC"/>
    <property type="match status" value="1"/>
</dbReference>
<evidence type="ECO:0000256" key="1">
    <source>
        <dbReference type="ARBA" id="ARBA00023015"/>
    </source>
</evidence>
<organism evidence="5 7">
    <name type="scientific">Chitinophaga sancti</name>
    <dbReference type="NCBI Taxonomy" id="1004"/>
    <lineage>
        <taxon>Bacteria</taxon>
        <taxon>Pseudomonadati</taxon>
        <taxon>Bacteroidota</taxon>
        <taxon>Chitinophagia</taxon>
        <taxon>Chitinophagales</taxon>
        <taxon>Chitinophagaceae</taxon>
        <taxon>Chitinophaga</taxon>
    </lineage>
</organism>
<dbReference type="Proteomes" id="UP001326715">
    <property type="component" value="Chromosome"/>
</dbReference>
<evidence type="ECO:0000313" key="7">
    <source>
        <dbReference type="Proteomes" id="UP000183788"/>
    </source>
</evidence>
<dbReference type="Proteomes" id="UP000183788">
    <property type="component" value="Unassembled WGS sequence"/>
</dbReference>
<dbReference type="OrthoDB" id="629929at2"/>
<feature type="domain" description="HTH araC/xylS-type" evidence="4">
    <location>
        <begin position="200"/>
        <end position="306"/>
    </location>
</feature>
<evidence type="ECO:0000259" key="4">
    <source>
        <dbReference type="PROSITE" id="PS01124"/>
    </source>
</evidence>
<dbReference type="InterPro" id="IPR037923">
    <property type="entry name" value="HTH-like"/>
</dbReference>
<proteinExistence type="predicted"/>
<dbReference type="Pfam" id="PF02311">
    <property type="entry name" value="AraC_binding"/>
    <property type="match status" value="1"/>
</dbReference>
<reference evidence="6 8" key="2">
    <citation type="submission" date="2023-11" db="EMBL/GenBank/DDBJ databases">
        <title>MicrobeMod: A computational toolkit for identifying prokaryotic methylation and restriction-modification with nanopore sequencing.</title>
        <authorList>
            <person name="Crits-Christoph A."/>
            <person name="Kang S.C."/>
            <person name="Lee H."/>
            <person name="Ostrov N."/>
        </authorList>
    </citation>
    <scope>NUCLEOTIDE SEQUENCE [LARGE SCALE GENOMIC DNA]</scope>
    <source>
        <strain evidence="6 8">ATCC 23090</strain>
    </source>
</reference>
<dbReference type="GO" id="GO:0003700">
    <property type="term" value="F:DNA-binding transcription factor activity"/>
    <property type="evidence" value="ECO:0007669"/>
    <property type="project" value="InterPro"/>
</dbReference>
<sequence length="315" mass="36381">MGRNNIPRLALRAFTEVNFREPFLHVENYPVDAGLFIIKDRKTTPVKDYISPNRRQFYKIFHITAGTGILTVGLHQYFMNPGDISFLHPDEIMSWQTTSAETEGHFCLIHPDYFQGASHLLQLFRNYAYFQPAKAVVQLTPAQSEKTDQYFKAILEEEEGNNEDKQQAIFLHLQLILLAAQRAGKNLADEAVPESYRYIYGFLSLLEATFQVRHPDDVVKIKTATEFAEQLHVHPNYLNTLVKNQTGKTLREHIQERLLYEAKVLLKQTDWDIRAISYVLGFSEQAAFTALFNKKEQVSPSKFRENLKRTSIPVV</sequence>
<evidence type="ECO:0000313" key="6">
    <source>
        <dbReference type="EMBL" id="WQG89689.1"/>
    </source>
</evidence>
<dbReference type="PROSITE" id="PS01124">
    <property type="entry name" value="HTH_ARAC_FAMILY_2"/>
    <property type="match status" value="1"/>
</dbReference>
<dbReference type="InterPro" id="IPR018060">
    <property type="entry name" value="HTH_AraC"/>
</dbReference>
<dbReference type="SMART" id="SM00342">
    <property type="entry name" value="HTH_ARAC"/>
    <property type="match status" value="1"/>
</dbReference>
<dbReference type="InterPro" id="IPR003313">
    <property type="entry name" value="AraC-bd"/>
</dbReference>
<keyword evidence="3" id="KW-0804">Transcription</keyword>
<dbReference type="EMBL" id="CP140154">
    <property type="protein sequence ID" value="WQG89689.1"/>
    <property type="molecule type" value="Genomic_DNA"/>
</dbReference>
<dbReference type="EMBL" id="FPIZ01000001">
    <property type="protein sequence ID" value="SFW17215.1"/>
    <property type="molecule type" value="Genomic_DNA"/>
</dbReference>